<dbReference type="AlphaFoldDB" id="M5RRT8"/>
<name>M5RRT8_9BACT</name>
<protein>
    <submittedName>
        <fullName evidence="2">Uncharacterized protein</fullName>
    </submittedName>
</protein>
<dbReference type="EMBL" id="ANOG01000175">
    <property type="protein sequence ID" value="EMI21916.1"/>
    <property type="molecule type" value="Genomic_DNA"/>
</dbReference>
<accession>M5RRT8</accession>
<gene>
    <name evidence="2" type="ORF">RMSM_01159</name>
</gene>
<dbReference type="PATRIC" id="fig|1265738.3.peg.1156"/>
<organism evidence="2 3">
    <name type="scientific">Rhodopirellula maiorica SM1</name>
    <dbReference type="NCBI Taxonomy" id="1265738"/>
    <lineage>
        <taxon>Bacteria</taxon>
        <taxon>Pseudomonadati</taxon>
        <taxon>Planctomycetota</taxon>
        <taxon>Planctomycetia</taxon>
        <taxon>Pirellulales</taxon>
        <taxon>Pirellulaceae</taxon>
        <taxon>Novipirellula</taxon>
    </lineage>
</organism>
<evidence type="ECO:0000313" key="3">
    <source>
        <dbReference type="Proteomes" id="UP000011991"/>
    </source>
</evidence>
<sequence length="55" mass="6250">MRGELWGEKLAWGWEAIIIVADKPRDDGGNQQPTDSLENGKAQPFRKIRESSGYF</sequence>
<keyword evidence="3" id="KW-1185">Reference proteome</keyword>
<comment type="caution">
    <text evidence="2">The sequence shown here is derived from an EMBL/GenBank/DDBJ whole genome shotgun (WGS) entry which is preliminary data.</text>
</comment>
<dbReference type="Proteomes" id="UP000011991">
    <property type="component" value="Unassembled WGS sequence"/>
</dbReference>
<evidence type="ECO:0000313" key="2">
    <source>
        <dbReference type="EMBL" id="EMI21916.1"/>
    </source>
</evidence>
<proteinExistence type="predicted"/>
<reference evidence="2 3" key="1">
    <citation type="journal article" date="2013" name="Mar. Genomics">
        <title>Expression of sulfatases in Rhodopirellula baltica and the diversity of sulfatases in the genus Rhodopirellula.</title>
        <authorList>
            <person name="Wegner C.E."/>
            <person name="Richter-Heitmann T."/>
            <person name="Klindworth A."/>
            <person name="Klockow C."/>
            <person name="Richter M."/>
            <person name="Achstetter T."/>
            <person name="Glockner F.O."/>
            <person name="Harder J."/>
        </authorList>
    </citation>
    <scope>NUCLEOTIDE SEQUENCE [LARGE SCALE GENOMIC DNA]</scope>
    <source>
        <strain evidence="2 3">SM1</strain>
    </source>
</reference>
<feature type="region of interest" description="Disordered" evidence="1">
    <location>
        <begin position="23"/>
        <end position="55"/>
    </location>
</feature>
<evidence type="ECO:0000256" key="1">
    <source>
        <dbReference type="SAM" id="MobiDB-lite"/>
    </source>
</evidence>